<dbReference type="EMBL" id="FQZM01000028">
    <property type="protein sequence ID" value="SHJ31871.1"/>
    <property type="molecule type" value="Genomic_DNA"/>
</dbReference>
<dbReference type="Proteomes" id="UP000184529">
    <property type="component" value="Unassembled WGS sequence"/>
</dbReference>
<dbReference type="InterPro" id="IPR010982">
    <property type="entry name" value="Lambda_DNA-bd_dom_sf"/>
</dbReference>
<dbReference type="AlphaFoldDB" id="A0A1M6IBQ7"/>
<proteinExistence type="predicted"/>
<dbReference type="STRING" id="1121432.SAMN02745219_02261"/>
<evidence type="ECO:0000313" key="3">
    <source>
        <dbReference type="Proteomes" id="UP000184529"/>
    </source>
</evidence>
<dbReference type="SUPFAM" id="SSF47413">
    <property type="entry name" value="lambda repressor-like DNA-binding domains"/>
    <property type="match status" value="1"/>
</dbReference>
<dbReference type="PROSITE" id="PS50943">
    <property type="entry name" value="HTH_CROC1"/>
    <property type="match status" value="1"/>
</dbReference>
<dbReference type="GO" id="GO:0003677">
    <property type="term" value="F:DNA binding"/>
    <property type="evidence" value="ECO:0007669"/>
    <property type="project" value="InterPro"/>
</dbReference>
<dbReference type="SMART" id="SM00530">
    <property type="entry name" value="HTH_XRE"/>
    <property type="match status" value="1"/>
</dbReference>
<evidence type="ECO:0000259" key="1">
    <source>
        <dbReference type="PROSITE" id="PS50943"/>
    </source>
</evidence>
<keyword evidence="3" id="KW-1185">Reference proteome</keyword>
<feature type="domain" description="HTH cro/C1-type" evidence="1">
    <location>
        <begin position="33"/>
        <end position="87"/>
    </location>
</feature>
<gene>
    <name evidence="2" type="ORF">SAMN02745219_02261</name>
</gene>
<evidence type="ECO:0000313" key="2">
    <source>
        <dbReference type="EMBL" id="SHJ31871.1"/>
    </source>
</evidence>
<reference evidence="3" key="1">
    <citation type="submission" date="2016-11" db="EMBL/GenBank/DDBJ databases">
        <authorList>
            <person name="Varghese N."/>
            <person name="Submissions S."/>
        </authorList>
    </citation>
    <scope>NUCLEOTIDE SEQUENCE [LARGE SCALE GENOMIC DNA]</scope>
    <source>
        <strain evidence="3">DSM 16057</strain>
    </source>
</reference>
<organism evidence="2 3">
    <name type="scientific">Desulfofundulus thermosubterraneus DSM 16057</name>
    <dbReference type="NCBI Taxonomy" id="1121432"/>
    <lineage>
        <taxon>Bacteria</taxon>
        <taxon>Bacillati</taxon>
        <taxon>Bacillota</taxon>
        <taxon>Clostridia</taxon>
        <taxon>Eubacteriales</taxon>
        <taxon>Peptococcaceae</taxon>
        <taxon>Desulfofundulus</taxon>
    </lineage>
</organism>
<sequence>MKWSDLKNELMEDPAFRQAYEELEPEYQLIRAIIKQRKLKGMTQAELARRVGTCQSAIARLESGTYNPSLRFLKKVAKALEAKIEVSLKCDN</sequence>
<dbReference type="CDD" id="cd00093">
    <property type="entry name" value="HTH_XRE"/>
    <property type="match status" value="1"/>
</dbReference>
<dbReference type="InterPro" id="IPR001387">
    <property type="entry name" value="Cro/C1-type_HTH"/>
</dbReference>
<dbReference type="OrthoDB" id="428540at2"/>
<dbReference type="Pfam" id="PF01381">
    <property type="entry name" value="HTH_3"/>
    <property type="match status" value="1"/>
</dbReference>
<accession>A0A1M6IBQ7</accession>
<dbReference type="Gene3D" id="1.10.260.40">
    <property type="entry name" value="lambda repressor-like DNA-binding domains"/>
    <property type="match status" value="1"/>
</dbReference>
<name>A0A1M6IBQ7_9FIRM</name>
<protein>
    <submittedName>
        <fullName evidence="2">Helix-turn-helix</fullName>
    </submittedName>
</protein>